<feature type="domain" description="Amidase" evidence="2">
    <location>
        <begin position="54"/>
        <end position="471"/>
    </location>
</feature>
<proteinExistence type="inferred from homology"/>
<gene>
    <name evidence="3" type="ORF">SAMN02745172_03640</name>
</gene>
<dbReference type="GO" id="GO:0003824">
    <property type="term" value="F:catalytic activity"/>
    <property type="evidence" value="ECO:0007669"/>
    <property type="project" value="InterPro"/>
</dbReference>
<reference evidence="3 4" key="1">
    <citation type="submission" date="2016-12" db="EMBL/GenBank/DDBJ databases">
        <authorList>
            <person name="Song W.-J."/>
            <person name="Kurnit D.M."/>
        </authorList>
    </citation>
    <scope>NUCLEOTIDE SEQUENCE [LARGE SCALE GENOMIC DNA]</scope>
    <source>
        <strain evidence="3 4">DSM 19599</strain>
    </source>
</reference>
<accession>A0A1M7ZPY7</accession>
<evidence type="ECO:0000259" key="2">
    <source>
        <dbReference type="Pfam" id="PF01425"/>
    </source>
</evidence>
<dbReference type="PANTHER" id="PTHR11895">
    <property type="entry name" value="TRANSAMIDASE"/>
    <property type="match status" value="1"/>
</dbReference>
<dbReference type="Proteomes" id="UP000186406">
    <property type="component" value="Unassembled WGS sequence"/>
</dbReference>
<dbReference type="InterPro" id="IPR036928">
    <property type="entry name" value="AS_sf"/>
</dbReference>
<dbReference type="PANTHER" id="PTHR11895:SF7">
    <property type="entry name" value="GLUTAMYL-TRNA(GLN) AMIDOTRANSFERASE SUBUNIT A, MITOCHONDRIAL"/>
    <property type="match status" value="1"/>
</dbReference>
<dbReference type="SUPFAM" id="SSF75304">
    <property type="entry name" value="Amidase signature (AS) enzymes"/>
    <property type="match status" value="1"/>
</dbReference>
<dbReference type="RefSeq" id="WP_084564882.1">
    <property type="nucleotide sequence ID" value="NZ_FRXO01000009.1"/>
</dbReference>
<evidence type="ECO:0000256" key="1">
    <source>
        <dbReference type="ARBA" id="ARBA00009199"/>
    </source>
</evidence>
<dbReference type="Gene3D" id="3.90.1300.10">
    <property type="entry name" value="Amidase signature (AS) domain"/>
    <property type="match status" value="1"/>
</dbReference>
<dbReference type="InterPro" id="IPR006311">
    <property type="entry name" value="TAT_signal"/>
</dbReference>
<dbReference type="InterPro" id="IPR000120">
    <property type="entry name" value="Amidase"/>
</dbReference>
<evidence type="ECO:0000313" key="3">
    <source>
        <dbReference type="EMBL" id="SHO66978.1"/>
    </source>
</evidence>
<protein>
    <submittedName>
        <fullName evidence="3">Amidase</fullName>
    </submittedName>
</protein>
<dbReference type="AlphaFoldDB" id="A0A1M7ZPY7"/>
<dbReference type="InterPro" id="IPR023631">
    <property type="entry name" value="Amidase_dom"/>
</dbReference>
<evidence type="ECO:0000313" key="4">
    <source>
        <dbReference type="Proteomes" id="UP000186406"/>
    </source>
</evidence>
<dbReference type="Pfam" id="PF01425">
    <property type="entry name" value="Amidase"/>
    <property type="match status" value="1"/>
</dbReference>
<dbReference type="PROSITE" id="PS51318">
    <property type="entry name" value="TAT"/>
    <property type="match status" value="1"/>
</dbReference>
<sequence>MIDRRTLIKAAGTAFVASRLGPSAAQAETDDPLSYASVDELIALFRARKASPVDLLKAQIKRVEALNSKINCITYEHFDQALKEAQHSEDRYRRGDARPLEGITVAIKDEFGRPGWQVTQGSLVYKDAPPMTENSAVIDSLEAAGAVMPFQTTVPEFYLFIGASTRAWGTTHNPWNLEYSPGGSSAGSGAALAAGFATLAMGSDMGGSIRLPASQNGLYGFRPPFGRVASGEVPFSTSGPLARRCDDLIHLQNAIVGPSDKVMAAIRPRLDYPTQYPDLSGWRIALDWGAAIAEVIPPVKAAMQQGVEALRKAGCVVDEVDCGFSKDQKLVFIRGLMATSLGTLVDTANANRDRLSPYMAEVIDVVGPVGPRQAEEAEALVELLHRQVQQRVFGKGYRVLLMPTMTTPLIRADMFKSKADNVDLWTGTGFGAALTWPWNLLNRYPVVDVPLGLVDEGMPSGMQVIGQTFADLDTFQFASNWARLRPALFTDGRFPTFA</sequence>
<organism evidence="3 4">
    <name type="scientific">Pseudoxanthobacter soli DSM 19599</name>
    <dbReference type="NCBI Taxonomy" id="1123029"/>
    <lineage>
        <taxon>Bacteria</taxon>
        <taxon>Pseudomonadati</taxon>
        <taxon>Pseudomonadota</taxon>
        <taxon>Alphaproteobacteria</taxon>
        <taxon>Hyphomicrobiales</taxon>
        <taxon>Segnochrobactraceae</taxon>
        <taxon>Pseudoxanthobacter</taxon>
    </lineage>
</organism>
<dbReference type="EMBL" id="FRXO01000009">
    <property type="protein sequence ID" value="SHO66978.1"/>
    <property type="molecule type" value="Genomic_DNA"/>
</dbReference>
<name>A0A1M7ZPY7_9HYPH</name>
<comment type="similarity">
    <text evidence="1">Belongs to the amidase family.</text>
</comment>
<dbReference type="STRING" id="1123029.SAMN02745172_03640"/>
<keyword evidence="4" id="KW-1185">Reference proteome</keyword>